<dbReference type="AlphaFoldDB" id="A0A2P7SLX7"/>
<organism evidence="1 2">
    <name type="scientific">Kumtagia ephedrae</name>
    <dbReference type="NCBI Taxonomy" id="2116701"/>
    <lineage>
        <taxon>Bacteria</taxon>
        <taxon>Pseudomonadati</taxon>
        <taxon>Pseudomonadota</taxon>
        <taxon>Alphaproteobacteria</taxon>
        <taxon>Hyphomicrobiales</taxon>
        <taxon>Phyllobacteriaceae</taxon>
        <taxon>Kumtagia</taxon>
    </lineage>
</organism>
<dbReference type="NCBIfam" id="NF040576">
    <property type="entry name" value="T2SS_GspM_XpsM"/>
    <property type="match status" value="1"/>
</dbReference>
<keyword evidence="2" id="KW-1185">Reference proteome</keyword>
<reference evidence="1 2" key="1">
    <citation type="submission" date="2018-03" db="EMBL/GenBank/DDBJ databases">
        <title>The draft genome of Mesorhizobium sp. 6GN-30.</title>
        <authorList>
            <person name="Liu L."/>
            <person name="Li L."/>
            <person name="Wang T."/>
            <person name="Zhang X."/>
            <person name="Liang L."/>
        </authorList>
    </citation>
    <scope>NUCLEOTIDE SEQUENCE [LARGE SCALE GENOMIC DNA]</scope>
    <source>
        <strain evidence="1 2">6GN30</strain>
    </source>
</reference>
<evidence type="ECO:0000313" key="1">
    <source>
        <dbReference type="EMBL" id="PSJ63453.1"/>
    </source>
</evidence>
<comment type="caution">
    <text evidence="1">The sequence shown here is derived from an EMBL/GenBank/DDBJ whole genome shotgun (WGS) entry which is preliminary data.</text>
</comment>
<name>A0A2P7SLX7_9HYPH</name>
<accession>A0A2P7SLX7</accession>
<proteinExistence type="predicted"/>
<dbReference type="Pfam" id="PF10741">
    <property type="entry name" value="T2SSM_b"/>
    <property type="match status" value="1"/>
</dbReference>
<dbReference type="EMBL" id="PXYK01000005">
    <property type="protein sequence ID" value="PSJ63453.1"/>
    <property type="molecule type" value="Genomic_DNA"/>
</dbReference>
<evidence type="ECO:0008006" key="3">
    <source>
        <dbReference type="Google" id="ProtNLM"/>
    </source>
</evidence>
<dbReference type="RefSeq" id="WP_106771515.1">
    <property type="nucleotide sequence ID" value="NZ_PXYK01000005.1"/>
</dbReference>
<sequence>MGDPVTRIVNASRRARRAIALAVLVMVLVASGFAVQLALSSVLDVNAEVREKREAIGRLQAIAGLKAGLMREREMASPSAGAEFLEGETEAVIRGNMQKHLSEVITAQNANVLSISNVPDLTVNGVRYVGVGADISGTVEAVYNAVLSVETSKPMIVRSANLWLSGSIGPNVRQAPEISAQLRVYGALRSDLGVPQAGTVQ</sequence>
<protein>
    <recommendedName>
        <fullName evidence="3">General secretion pathway protein GspM</fullName>
    </recommendedName>
</protein>
<gene>
    <name evidence="1" type="ORF">C7I84_07465</name>
</gene>
<dbReference type="Proteomes" id="UP000241229">
    <property type="component" value="Unassembled WGS sequence"/>
</dbReference>
<evidence type="ECO:0000313" key="2">
    <source>
        <dbReference type="Proteomes" id="UP000241229"/>
    </source>
</evidence>
<dbReference type="OrthoDB" id="8449506at2"/>
<dbReference type="InterPro" id="IPR034756">
    <property type="entry name" value="T2SSM_b"/>
</dbReference>